<name>A0AAW4NQK1_9BACT</name>
<feature type="compositionally biased region" description="Low complexity" evidence="1">
    <location>
        <begin position="39"/>
        <end position="58"/>
    </location>
</feature>
<feature type="transmembrane region" description="Helical" evidence="2">
    <location>
        <begin position="6"/>
        <end position="26"/>
    </location>
</feature>
<evidence type="ECO:0000256" key="1">
    <source>
        <dbReference type="SAM" id="MobiDB-lite"/>
    </source>
</evidence>
<protein>
    <submittedName>
        <fullName evidence="3">DUF4834 family protein</fullName>
    </submittedName>
</protein>
<gene>
    <name evidence="3" type="ORF">KZY68_05840</name>
</gene>
<keyword evidence="2" id="KW-0812">Transmembrane</keyword>
<dbReference type="InterPro" id="IPR032272">
    <property type="entry name" value="DUF4834"/>
</dbReference>
<evidence type="ECO:0000313" key="4">
    <source>
        <dbReference type="Proteomes" id="UP001196873"/>
    </source>
</evidence>
<proteinExistence type="predicted"/>
<comment type="caution">
    <text evidence="3">The sequence shown here is derived from an EMBL/GenBank/DDBJ whole genome shotgun (WGS) entry which is preliminary data.</text>
</comment>
<reference evidence="3" key="1">
    <citation type="submission" date="2021-07" db="EMBL/GenBank/DDBJ databases">
        <title>Genomic diversity and antimicrobial resistance of Prevotella spp. isolated from chronic lung disease airways.</title>
        <authorList>
            <person name="Webb K.A."/>
            <person name="Olagoke O.S."/>
            <person name="Baird T."/>
            <person name="Neill J."/>
            <person name="Pham A."/>
            <person name="Wells T.J."/>
            <person name="Ramsay K.A."/>
            <person name="Bell S.C."/>
            <person name="Sarovich D.S."/>
            <person name="Price E.P."/>
        </authorList>
    </citation>
    <scope>NUCLEOTIDE SEQUENCE</scope>
    <source>
        <strain evidence="3">SCHI0047.S.3</strain>
    </source>
</reference>
<feature type="region of interest" description="Disordered" evidence="1">
    <location>
        <begin position="39"/>
        <end position="64"/>
    </location>
</feature>
<dbReference type="Pfam" id="PF16118">
    <property type="entry name" value="DUF4834"/>
    <property type="match status" value="1"/>
</dbReference>
<keyword evidence="2" id="KW-1133">Transmembrane helix</keyword>
<organism evidence="3 4">
    <name type="scientific">Segatella salivae</name>
    <dbReference type="NCBI Taxonomy" id="228604"/>
    <lineage>
        <taxon>Bacteria</taxon>
        <taxon>Pseudomonadati</taxon>
        <taxon>Bacteroidota</taxon>
        <taxon>Bacteroidia</taxon>
        <taxon>Bacteroidales</taxon>
        <taxon>Prevotellaceae</taxon>
        <taxon>Segatella</taxon>
    </lineage>
</organism>
<dbReference type="Proteomes" id="UP001196873">
    <property type="component" value="Unassembled WGS sequence"/>
</dbReference>
<dbReference type="RefSeq" id="WP_219427678.1">
    <property type="nucleotide sequence ID" value="NZ_JAHXRD010000008.1"/>
</dbReference>
<accession>A0AAW4NQK1</accession>
<sequence>MFLIKFIFLLFIAFFIFILLTAFRFISTFRSNMNKFNRRSQGFGRQQQGNQQRRTYGQDGQVFDTREPQDANKKIFKKNEGEYVDYVEEQ</sequence>
<dbReference type="EMBL" id="JAHXRF010000007">
    <property type="protein sequence ID" value="MBW4865545.1"/>
    <property type="molecule type" value="Genomic_DNA"/>
</dbReference>
<evidence type="ECO:0000313" key="3">
    <source>
        <dbReference type="EMBL" id="MBW4865545.1"/>
    </source>
</evidence>
<evidence type="ECO:0000256" key="2">
    <source>
        <dbReference type="SAM" id="Phobius"/>
    </source>
</evidence>
<dbReference type="AlphaFoldDB" id="A0AAW4NQK1"/>
<keyword evidence="2" id="KW-0472">Membrane</keyword>